<dbReference type="EMBL" id="CP004121">
    <property type="protein sequence ID" value="AGF58688.1"/>
    <property type="molecule type" value="Genomic_DNA"/>
</dbReference>
<dbReference type="InterPro" id="IPR035905">
    <property type="entry name" value="Barstar-like_sf"/>
</dbReference>
<dbReference type="KEGG" id="csr:Cspa_c49350"/>
<dbReference type="Pfam" id="PF01337">
    <property type="entry name" value="Barstar"/>
    <property type="match status" value="1"/>
</dbReference>
<sequence>MNKVVIQGSKLLDKNILHQILKQELKLPNHYGENLDALWDCLTTDIQLPLTIEWVDFQKSKGLLGDYAENTLEIFKEAEKFTGGRFNIIFS</sequence>
<dbReference type="OrthoDB" id="7575400at2"/>
<dbReference type="Proteomes" id="UP000011728">
    <property type="component" value="Chromosome"/>
</dbReference>
<comment type="similarity">
    <text evidence="1">Belongs to the barstar family.</text>
</comment>
<protein>
    <submittedName>
        <fullName evidence="3">Barstar</fullName>
    </submittedName>
</protein>
<name>M1MRA3_9CLOT</name>
<dbReference type="PATRIC" id="fig|931276.5.peg.4978"/>
<reference evidence="3 4" key="1">
    <citation type="submission" date="2013-02" db="EMBL/GenBank/DDBJ databases">
        <title>Genome sequence of Clostridium saccharoperbutylacetonicum N1-4(HMT).</title>
        <authorList>
            <person name="Poehlein A."/>
            <person name="Daniel R."/>
        </authorList>
    </citation>
    <scope>NUCLEOTIDE SEQUENCE [LARGE SCALE GENOMIC DNA]</scope>
    <source>
        <strain evidence="4">N1-4(HMT)</strain>
    </source>
</reference>
<organism evidence="3 4">
    <name type="scientific">Clostridium saccharoperbutylacetonicum N1-4(HMT)</name>
    <dbReference type="NCBI Taxonomy" id="931276"/>
    <lineage>
        <taxon>Bacteria</taxon>
        <taxon>Bacillati</taxon>
        <taxon>Bacillota</taxon>
        <taxon>Clostridia</taxon>
        <taxon>Eubacteriales</taxon>
        <taxon>Clostridiaceae</taxon>
        <taxon>Clostridium</taxon>
    </lineage>
</organism>
<dbReference type="SUPFAM" id="SSF52038">
    <property type="entry name" value="Barstar-related"/>
    <property type="match status" value="1"/>
</dbReference>
<dbReference type="CDD" id="cd05142">
    <property type="entry name" value="Barstar"/>
    <property type="match status" value="1"/>
</dbReference>
<accession>M1MRA3</accession>
<dbReference type="AlphaFoldDB" id="M1MRA3"/>
<proteinExistence type="inferred from homology"/>
<dbReference type="InterPro" id="IPR000468">
    <property type="entry name" value="Barstar"/>
</dbReference>
<dbReference type="Gene3D" id="3.30.370.10">
    <property type="entry name" value="Barstar-like"/>
    <property type="match status" value="1"/>
</dbReference>
<dbReference type="STRING" id="36745.CLSAP_47050"/>
<dbReference type="HOGENOM" id="CLU_121832_2_1_9"/>
<keyword evidence="4" id="KW-1185">Reference proteome</keyword>
<dbReference type="eggNOG" id="COG2732">
    <property type="taxonomic scope" value="Bacteria"/>
</dbReference>
<evidence type="ECO:0000259" key="2">
    <source>
        <dbReference type="Pfam" id="PF01337"/>
    </source>
</evidence>
<dbReference type="RefSeq" id="WP_015394996.1">
    <property type="nucleotide sequence ID" value="NC_020291.1"/>
</dbReference>
<evidence type="ECO:0000313" key="3">
    <source>
        <dbReference type="EMBL" id="AGF58688.1"/>
    </source>
</evidence>
<evidence type="ECO:0000256" key="1">
    <source>
        <dbReference type="ARBA" id="ARBA00006845"/>
    </source>
</evidence>
<gene>
    <name evidence="3" type="ORF">Cspa_c49350</name>
</gene>
<evidence type="ECO:0000313" key="4">
    <source>
        <dbReference type="Proteomes" id="UP000011728"/>
    </source>
</evidence>
<feature type="domain" description="Barstar (barnase inhibitor)" evidence="2">
    <location>
        <begin position="1"/>
        <end position="83"/>
    </location>
</feature>